<organism evidence="12 13">
    <name type="scientific">Vibrio nigripulchritudo SOn1</name>
    <dbReference type="NCBI Taxonomy" id="1238450"/>
    <lineage>
        <taxon>Bacteria</taxon>
        <taxon>Pseudomonadati</taxon>
        <taxon>Pseudomonadota</taxon>
        <taxon>Gammaproteobacteria</taxon>
        <taxon>Vibrionales</taxon>
        <taxon>Vibrionaceae</taxon>
        <taxon>Vibrio</taxon>
    </lineage>
</organism>
<evidence type="ECO:0000256" key="6">
    <source>
        <dbReference type="ARBA" id="ARBA00017539"/>
    </source>
</evidence>
<evidence type="ECO:0000256" key="8">
    <source>
        <dbReference type="ARBA" id="ARBA00022801"/>
    </source>
</evidence>
<dbReference type="Proteomes" id="UP000018211">
    <property type="component" value="Unassembled WGS sequence"/>
</dbReference>
<dbReference type="GO" id="GO:0033971">
    <property type="term" value="F:hydroxyisourate hydrolase activity"/>
    <property type="evidence" value="ECO:0007669"/>
    <property type="project" value="UniProtKB-EC"/>
</dbReference>
<comment type="subunit">
    <text evidence="4 10">Homotetramer.</text>
</comment>
<dbReference type="EMBL" id="CAOF01000181">
    <property type="protein sequence ID" value="CCO49705.1"/>
    <property type="molecule type" value="Genomic_DNA"/>
</dbReference>
<evidence type="ECO:0000256" key="4">
    <source>
        <dbReference type="ARBA" id="ARBA00011881"/>
    </source>
</evidence>
<evidence type="ECO:0000256" key="1">
    <source>
        <dbReference type="ARBA" id="ARBA00001043"/>
    </source>
</evidence>
<dbReference type="PANTHER" id="PTHR10395:SF7">
    <property type="entry name" value="5-HYDROXYISOURATE HYDROLASE"/>
    <property type="match status" value="1"/>
</dbReference>
<dbReference type="InterPro" id="IPR023419">
    <property type="entry name" value="Transthyretin_CS"/>
</dbReference>
<dbReference type="InterPro" id="IPR014306">
    <property type="entry name" value="Hydroxyisourate_hydrolase"/>
</dbReference>
<sequence length="117" mass="13114">MGKLTTHVLDTTHGVPAAAISIELYRISGNEQMLLKTVKTNKDGRTDEPMLSGEEFKAGKYELVFQVAHYYKENGIELDSVPFLDDVVIRFGLSDEDSHYHVPLLVSPYGYSTYRGS</sequence>
<accession>A0AAV2VZA2</accession>
<keyword evidence="7 10" id="KW-0659">Purine metabolism</keyword>
<dbReference type="FunFam" id="2.60.40.180:FF:000005">
    <property type="entry name" value="5-hydroxyisourate hydrolase"/>
    <property type="match status" value="1"/>
</dbReference>
<evidence type="ECO:0000256" key="3">
    <source>
        <dbReference type="ARBA" id="ARBA00009850"/>
    </source>
</evidence>
<gene>
    <name evidence="12" type="primary">pucM</name>
    <name evidence="12" type="ORF">VIBNISOn1_850043</name>
</gene>
<comment type="function">
    <text evidence="2">Catalyzes the hydrolysis of 5-hydroxyisourate (HIU) to 2-oxo-4-hydroxy-4-carboxy-5-ureidoimidazoline (OHCU).</text>
</comment>
<keyword evidence="8 10" id="KW-0378">Hydrolase</keyword>
<dbReference type="PROSITE" id="PS00768">
    <property type="entry name" value="TRANSTHYRETIN_1"/>
    <property type="match status" value="1"/>
</dbReference>
<proteinExistence type="inferred from homology"/>
<evidence type="ECO:0000259" key="11">
    <source>
        <dbReference type="Pfam" id="PF00576"/>
    </source>
</evidence>
<dbReference type="RefSeq" id="WP_022613744.1">
    <property type="nucleotide sequence ID" value="NZ_LK391965.1"/>
</dbReference>
<dbReference type="Gene3D" id="2.60.40.180">
    <property type="entry name" value="Transthyretin/hydroxyisourate hydrolase domain"/>
    <property type="match status" value="1"/>
</dbReference>
<dbReference type="PROSITE" id="PS00769">
    <property type="entry name" value="TRANSTHYRETIN_2"/>
    <property type="match status" value="1"/>
</dbReference>
<reference evidence="12 13" key="1">
    <citation type="journal article" date="2013" name="ISME J.">
        <title>Comparative genomics of pathogenic lineages of Vibrio nigripulchritudo identifies virulence-associated traits.</title>
        <authorList>
            <person name="Goudenege D."/>
            <person name="Labreuche Y."/>
            <person name="Krin E."/>
            <person name="Ansquer D."/>
            <person name="Mangenot S."/>
            <person name="Calteau A."/>
            <person name="Medigue C."/>
            <person name="Mazel D."/>
            <person name="Polz M.F."/>
            <person name="Le Roux F."/>
        </authorList>
    </citation>
    <scope>NUCLEOTIDE SEQUENCE [LARGE SCALE GENOMIC DNA]</scope>
    <source>
        <strain evidence="12 13">SOn1</strain>
    </source>
</reference>
<comment type="catalytic activity">
    <reaction evidence="1 10">
        <text>5-hydroxyisourate + H2O = 5-hydroxy-2-oxo-4-ureido-2,5-dihydro-1H-imidazole-5-carboxylate + H(+)</text>
        <dbReference type="Rhea" id="RHEA:23736"/>
        <dbReference type="ChEBI" id="CHEBI:15377"/>
        <dbReference type="ChEBI" id="CHEBI:15378"/>
        <dbReference type="ChEBI" id="CHEBI:18072"/>
        <dbReference type="ChEBI" id="CHEBI:58639"/>
        <dbReference type="EC" id="3.5.2.17"/>
    </reaction>
</comment>
<dbReference type="InterPro" id="IPR036817">
    <property type="entry name" value="Transthyretin/HIU_hydrolase_sf"/>
</dbReference>
<dbReference type="Pfam" id="PF00576">
    <property type="entry name" value="Transthyretin"/>
    <property type="match status" value="1"/>
</dbReference>
<evidence type="ECO:0000256" key="7">
    <source>
        <dbReference type="ARBA" id="ARBA00022631"/>
    </source>
</evidence>
<dbReference type="CDD" id="cd05822">
    <property type="entry name" value="TLP_HIUase"/>
    <property type="match status" value="1"/>
</dbReference>
<dbReference type="InterPro" id="IPR023416">
    <property type="entry name" value="Transthyretin/HIU_hydrolase_d"/>
</dbReference>
<evidence type="ECO:0000256" key="10">
    <source>
        <dbReference type="RuleBase" id="RU361270"/>
    </source>
</evidence>
<feature type="domain" description="Transthyretin/hydroxyisourate hydrolase" evidence="11">
    <location>
        <begin position="4"/>
        <end position="116"/>
    </location>
</feature>
<feature type="binding site" evidence="9">
    <location>
        <position position="114"/>
    </location>
    <ligand>
        <name>substrate</name>
    </ligand>
</feature>
<comment type="similarity">
    <text evidence="3 10">Belongs to the transthyretin family. 5-hydroxyisourate hydrolase subfamily.</text>
</comment>
<evidence type="ECO:0000256" key="9">
    <source>
        <dbReference type="PIRSR" id="PIRSR600895-51"/>
    </source>
</evidence>
<name>A0AAV2VZA2_9VIBR</name>
<dbReference type="EC" id="3.5.2.17" evidence="5 10"/>
<dbReference type="GO" id="GO:0006144">
    <property type="term" value="P:purine nucleobase metabolic process"/>
    <property type="evidence" value="ECO:0007669"/>
    <property type="project" value="UniProtKB-KW"/>
</dbReference>
<protein>
    <recommendedName>
        <fullName evidence="6 10">5-hydroxyisourate hydrolase</fullName>
        <shortName evidence="10">HIU hydrolase</shortName>
        <shortName evidence="10">HIUHase</shortName>
        <ecNumber evidence="5 10">3.5.2.17</ecNumber>
    </recommendedName>
</protein>
<dbReference type="PANTHER" id="PTHR10395">
    <property type="entry name" value="URICASE AND TRANSTHYRETIN-RELATED"/>
    <property type="match status" value="1"/>
</dbReference>
<feature type="binding site" evidence="9">
    <location>
        <position position="45"/>
    </location>
    <ligand>
        <name>substrate</name>
    </ligand>
</feature>
<evidence type="ECO:0000313" key="12">
    <source>
        <dbReference type="EMBL" id="CCO49705.1"/>
    </source>
</evidence>
<dbReference type="PRINTS" id="PR00189">
    <property type="entry name" value="TRNSTHYRETIN"/>
</dbReference>
<dbReference type="InterPro" id="IPR000895">
    <property type="entry name" value="Transthyretin/HIU_hydrolase"/>
</dbReference>
<comment type="caution">
    <text evidence="12">The sequence shown here is derived from an EMBL/GenBank/DDBJ whole genome shotgun (WGS) entry which is preliminary data.</text>
</comment>
<evidence type="ECO:0000256" key="2">
    <source>
        <dbReference type="ARBA" id="ARBA00002704"/>
    </source>
</evidence>
<dbReference type="AlphaFoldDB" id="A0AAV2VZA2"/>
<feature type="binding site" evidence="9">
    <location>
        <position position="7"/>
    </location>
    <ligand>
        <name>substrate</name>
    </ligand>
</feature>
<evidence type="ECO:0000313" key="13">
    <source>
        <dbReference type="Proteomes" id="UP000018211"/>
    </source>
</evidence>
<dbReference type="InterPro" id="IPR023418">
    <property type="entry name" value="Thyroxine_BS"/>
</dbReference>
<dbReference type="NCBIfam" id="TIGR02962">
    <property type="entry name" value="hdxy_isourate"/>
    <property type="match status" value="1"/>
</dbReference>
<dbReference type="SUPFAM" id="SSF49472">
    <property type="entry name" value="Transthyretin (synonym: prealbumin)"/>
    <property type="match status" value="1"/>
</dbReference>
<evidence type="ECO:0000256" key="5">
    <source>
        <dbReference type="ARBA" id="ARBA00012609"/>
    </source>
</evidence>